<accession>E2C2W0</accession>
<sequence length="149" mass="17222">MDVPTFVDLQGFMVEKRFIVKEVAILKNGTILSHYIFTSPMPWHLLTRSNKSRAYWLTANHHGLRWEDGTVKYCKAKHLVTAAVAGDMYDELEDDAISMKGHEKRKCLLQLLDDNTKSSVIIKTMDIDYDDMPSLQKLNNTFRCNIDVR</sequence>
<evidence type="ECO:0000313" key="1">
    <source>
        <dbReference type="EMBL" id="EFN77722.1"/>
    </source>
</evidence>
<evidence type="ECO:0000313" key="2">
    <source>
        <dbReference type="Proteomes" id="UP000008237"/>
    </source>
</evidence>
<proteinExistence type="predicted"/>
<dbReference type="AlphaFoldDB" id="E2C2W0"/>
<gene>
    <name evidence="1" type="ORF">EAI_08668</name>
</gene>
<reference evidence="1 2" key="1">
    <citation type="journal article" date="2010" name="Science">
        <title>Genomic comparison of the ants Camponotus floridanus and Harpegnathos saltator.</title>
        <authorList>
            <person name="Bonasio R."/>
            <person name="Zhang G."/>
            <person name="Ye C."/>
            <person name="Mutti N.S."/>
            <person name="Fang X."/>
            <person name="Qin N."/>
            <person name="Donahue G."/>
            <person name="Yang P."/>
            <person name="Li Q."/>
            <person name="Li C."/>
            <person name="Zhang P."/>
            <person name="Huang Z."/>
            <person name="Berger S.L."/>
            <person name="Reinberg D."/>
            <person name="Wang J."/>
            <person name="Liebig J."/>
        </authorList>
    </citation>
    <scope>NUCLEOTIDE SEQUENCE [LARGE SCALE GENOMIC DNA]</scope>
    <source>
        <strain evidence="1 2">R22 G/1</strain>
    </source>
</reference>
<name>E2C2W0_HARSA</name>
<keyword evidence="2" id="KW-1185">Reference proteome</keyword>
<dbReference type="Proteomes" id="UP000008237">
    <property type="component" value="Unassembled WGS sequence"/>
</dbReference>
<dbReference type="OMA" id="NGGDITH"/>
<dbReference type="EMBL" id="GL452230">
    <property type="protein sequence ID" value="EFN77722.1"/>
    <property type="molecule type" value="Genomic_DNA"/>
</dbReference>
<dbReference type="InParanoid" id="E2C2W0"/>
<organism evidence="2">
    <name type="scientific">Harpegnathos saltator</name>
    <name type="common">Jerdon's jumping ant</name>
    <dbReference type="NCBI Taxonomy" id="610380"/>
    <lineage>
        <taxon>Eukaryota</taxon>
        <taxon>Metazoa</taxon>
        <taxon>Ecdysozoa</taxon>
        <taxon>Arthropoda</taxon>
        <taxon>Hexapoda</taxon>
        <taxon>Insecta</taxon>
        <taxon>Pterygota</taxon>
        <taxon>Neoptera</taxon>
        <taxon>Endopterygota</taxon>
        <taxon>Hymenoptera</taxon>
        <taxon>Apocrita</taxon>
        <taxon>Aculeata</taxon>
        <taxon>Formicoidea</taxon>
        <taxon>Formicidae</taxon>
        <taxon>Ponerinae</taxon>
        <taxon>Ponerini</taxon>
        <taxon>Harpegnathos</taxon>
    </lineage>
</organism>
<protein>
    <submittedName>
        <fullName evidence="1">Uncharacterized protein</fullName>
    </submittedName>
</protein>